<feature type="domain" description="Tail sheath protein C-terminal" evidence="2">
    <location>
        <begin position="80"/>
        <end position="186"/>
    </location>
</feature>
<dbReference type="EMBL" id="ATNM01000107">
    <property type="protein sequence ID" value="EPR68291.1"/>
    <property type="molecule type" value="Genomic_DNA"/>
</dbReference>
<dbReference type="PANTHER" id="PTHR35861:SF1">
    <property type="entry name" value="PHAGE TAIL SHEATH PROTEIN"/>
    <property type="match status" value="1"/>
</dbReference>
<dbReference type="eggNOG" id="COG3497">
    <property type="taxonomic scope" value="Bacteria"/>
</dbReference>
<dbReference type="PANTHER" id="PTHR35861">
    <property type="match status" value="1"/>
</dbReference>
<protein>
    <submittedName>
        <fullName evidence="3">Phage tail sheath protein FI</fullName>
    </submittedName>
</protein>
<evidence type="ECO:0000259" key="2">
    <source>
        <dbReference type="Pfam" id="PF17482"/>
    </source>
</evidence>
<dbReference type="RefSeq" id="WP_020890954.1">
    <property type="nucleotide sequence ID" value="NZ_ATNM01000107.1"/>
</dbReference>
<comment type="similarity">
    <text evidence="1">Belongs to the myoviridae tail sheath protein family.</text>
</comment>
<name>S7VE60_9BACT</name>
<evidence type="ECO:0000256" key="1">
    <source>
        <dbReference type="ARBA" id="ARBA00008005"/>
    </source>
</evidence>
<evidence type="ECO:0000313" key="3">
    <source>
        <dbReference type="EMBL" id="EPR68291.1"/>
    </source>
</evidence>
<evidence type="ECO:0000313" key="4">
    <source>
        <dbReference type="Proteomes" id="UP000014974"/>
    </source>
</evidence>
<dbReference type="Pfam" id="PF17482">
    <property type="entry name" value="Phage_sheath_1C"/>
    <property type="match status" value="1"/>
</dbReference>
<dbReference type="STRING" id="641524.ADICYQ_2761"/>
<accession>S7VE60</accession>
<sequence length="191" mass="20875">MTPPSGAIAGIYTTVDNTAGVWKAPANISMIDVKAPAINISQDFQEDLNAPLSGKAINPIRLFPNNGLLIWGARTLDGNSTDWRYINIKRAAIFLEQSIKQAIKDYEYEPNTANTWVSIKSMIQNFLTNLWKQGGLVGSSPSDAYTVNVGLGSTMTAEDILNGILRVSVKVALSHPAEFIEISFQQKMQES</sequence>
<dbReference type="InterPro" id="IPR020287">
    <property type="entry name" value="Tail_sheath_C"/>
</dbReference>
<dbReference type="Proteomes" id="UP000014974">
    <property type="component" value="Unassembled WGS sequence"/>
</dbReference>
<dbReference type="InterPro" id="IPR052042">
    <property type="entry name" value="Tail_sheath_structural"/>
</dbReference>
<organism evidence="3 4">
    <name type="scientific">Cyclobacterium qasimii M12-11B</name>
    <dbReference type="NCBI Taxonomy" id="641524"/>
    <lineage>
        <taxon>Bacteria</taxon>
        <taxon>Pseudomonadati</taxon>
        <taxon>Bacteroidota</taxon>
        <taxon>Cytophagia</taxon>
        <taxon>Cytophagales</taxon>
        <taxon>Cyclobacteriaceae</taxon>
        <taxon>Cyclobacterium</taxon>
    </lineage>
</organism>
<dbReference type="PATRIC" id="fig|641524.5.peg.2737"/>
<proteinExistence type="inferred from homology"/>
<reference evidence="3 4" key="1">
    <citation type="journal article" date="2013" name="Genome Announc.">
        <title>Draft Genome Sequence of Cyclobacterium qasimii Strain M12-11BT, Isolated from Arctic Marine Sediment.</title>
        <authorList>
            <person name="Shivaji S."/>
            <person name="Ara S."/>
            <person name="Singh A."/>
            <person name="Kumar Pinnaka A."/>
        </authorList>
    </citation>
    <scope>NUCLEOTIDE SEQUENCE [LARGE SCALE GENOMIC DNA]</scope>
    <source>
        <strain evidence="3 4">M12-11B</strain>
    </source>
</reference>
<dbReference type="AlphaFoldDB" id="S7VE60"/>
<comment type="caution">
    <text evidence="3">The sequence shown here is derived from an EMBL/GenBank/DDBJ whole genome shotgun (WGS) entry which is preliminary data.</text>
</comment>
<gene>
    <name evidence="3" type="ORF">ADICYQ_2761</name>
</gene>
<dbReference type="Gene3D" id="3.40.50.11780">
    <property type="match status" value="1"/>
</dbReference>